<dbReference type="PANTHER" id="PTHR12385:SF4">
    <property type="entry name" value="PROTEIN PNS1"/>
    <property type="match status" value="1"/>
</dbReference>
<feature type="transmembrane region" description="Helical" evidence="8">
    <location>
        <begin position="100"/>
        <end position="118"/>
    </location>
</feature>
<dbReference type="OrthoDB" id="2194703at2759"/>
<comment type="function">
    <text evidence="1 8">Probably involved in transport through the plasma membrane.</text>
</comment>
<feature type="transmembrane region" description="Helical" evidence="8">
    <location>
        <begin position="49"/>
        <end position="68"/>
    </location>
</feature>
<feature type="transmembrane region" description="Helical" evidence="8">
    <location>
        <begin position="369"/>
        <end position="394"/>
    </location>
</feature>
<feature type="transmembrane region" description="Helical" evidence="8">
    <location>
        <begin position="16"/>
        <end position="37"/>
    </location>
</feature>
<feature type="transmembrane region" description="Helical" evidence="8">
    <location>
        <begin position="323"/>
        <end position="349"/>
    </location>
</feature>
<dbReference type="InterPro" id="IPR007603">
    <property type="entry name" value="Choline_transptr-like"/>
</dbReference>
<comment type="subcellular location">
    <subcellularLocation>
        <location evidence="8">Cell membrane</location>
        <topology evidence="8">Multi-pass membrane protein</topology>
    </subcellularLocation>
    <subcellularLocation>
        <location evidence="2">Membrane</location>
        <topology evidence="2">Multi-pass membrane protein</topology>
    </subcellularLocation>
</comment>
<evidence type="ECO:0000256" key="4">
    <source>
        <dbReference type="ARBA" id="ARBA00015388"/>
    </source>
</evidence>
<dbReference type="GO" id="GO:0005886">
    <property type="term" value="C:plasma membrane"/>
    <property type="evidence" value="ECO:0007669"/>
    <property type="project" value="UniProtKB-SubCell"/>
</dbReference>
<sequence>MEENSYVSNKRKFNDAWAFVLYVIYYLGCNSFLAMSVDSKDTGSFNPKLFLVLSTSTLCLIVFNFIAFSYFCEFTLKFSMVLFPLVQIVLLVLFPNPISIFFGVIGILIWLFFISYYWSRIPTIAKMFSYATKICLKHFFACFFAISLCSFVQIAQIVLTSMVFPSADRNTSMVIIALLVLNFYWTLANFTYFFKVYVSSIIAYHFIEYGGERIDVFSGAFSNTLYALGSISYAGLVLAAVQTLKYIVISERNRNREEERRSILVDIILCLCLCIISLLEDVIKFANEFSMPYIAIHGCGYVQSVKESYRLITNRNSVAMCGVTMLNCALFLFSLLMMGITFVLTYFFSLQDVKLDFSDKLFLNSCINTLIAVCVVYYTTMSLFVSSYLALIYLHTERPQLISNVDEEIAEICRKAKED</sequence>
<evidence type="ECO:0000256" key="6">
    <source>
        <dbReference type="ARBA" id="ARBA00022989"/>
    </source>
</evidence>
<evidence type="ECO:0000256" key="1">
    <source>
        <dbReference type="ARBA" id="ARBA00002957"/>
    </source>
</evidence>
<evidence type="ECO:0000313" key="10">
    <source>
        <dbReference type="Proteomes" id="UP000740883"/>
    </source>
</evidence>
<gene>
    <name evidence="9" type="primary">PNS1</name>
    <name evidence="9" type="ORF">NGRA_1549</name>
</gene>
<proteinExistence type="inferred from homology"/>
<evidence type="ECO:0000256" key="5">
    <source>
        <dbReference type="ARBA" id="ARBA00022692"/>
    </source>
</evidence>
<dbReference type="AlphaFoldDB" id="A0A9P6GZ83"/>
<feature type="transmembrane region" description="Helical" evidence="8">
    <location>
        <begin position="74"/>
        <end position="93"/>
    </location>
</feature>
<feature type="transmembrane region" description="Helical" evidence="8">
    <location>
        <begin position="138"/>
        <end position="159"/>
    </location>
</feature>
<feature type="transmembrane region" description="Helical" evidence="8">
    <location>
        <begin position="225"/>
        <end position="249"/>
    </location>
</feature>
<accession>A0A9P6GZ83</accession>
<keyword evidence="7 8" id="KW-0472">Membrane</keyword>
<reference evidence="9 10" key="1">
    <citation type="journal article" date="2020" name="Genome Biol. Evol.">
        <title>Comparative genomics of strictly vertically transmitted, feminizing microsporidia endosymbionts of amphipod crustaceans.</title>
        <authorList>
            <person name="Cormier A."/>
            <person name="Chebbi M.A."/>
            <person name="Giraud I."/>
            <person name="Wattier R."/>
            <person name="Teixeira M."/>
            <person name="Gilbert C."/>
            <person name="Rigaud T."/>
            <person name="Cordaux R."/>
        </authorList>
    </citation>
    <scope>NUCLEOTIDE SEQUENCE [LARGE SCALE GENOMIC DNA]</scope>
    <source>
        <strain evidence="9 10">Ou3-Ou53</strain>
    </source>
</reference>
<evidence type="ECO:0000256" key="8">
    <source>
        <dbReference type="RuleBase" id="RU368066"/>
    </source>
</evidence>
<evidence type="ECO:0000256" key="2">
    <source>
        <dbReference type="ARBA" id="ARBA00004141"/>
    </source>
</evidence>
<protein>
    <recommendedName>
        <fullName evidence="4 8">Protein PNS1</fullName>
    </recommendedName>
</protein>
<comment type="similarity">
    <text evidence="3 8">Belongs to the CTL (choline transporter-like) family.</text>
</comment>
<evidence type="ECO:0000256" key="3">
    <source>
        <dbReference type="ARBA" id="ARBA00007168"/>
    </source>
</evidence>
<organism evidence="9 10">
    <name type="scientific">Nosema granulosis</name>
    <dbReference type="NCBI Taxonomy" id="83296"/>
    <lineage>
        <taxon>Eukaryota</taxon>
        <taxon>Fungi</taxon>
        <taxon>Fungi incertae sedis</taxon>
        <taxon>Microsporidia</taxon>
        <taxon>Nosematidae</taxon>
        <taxon>Nosema</taxon>
    </lineage>
</organism>
<dbReference type="GO" id="GO:0022857">
    <property type="term" value="F:transmembrane transporter activity"/>
    <property type="evidence" value="ECO:0007669"/>
    <property type="project" value="UniProtKB-UniRule"/>
</dbReference>
<keyword evidence="6 8" id="KW-1133">Transmembrane helix</keyword>
<dbReference type="PANTHER" id="PTHR12385">
    <property type="entry name" value="CHOLINE TRANSPORTER-LIKE (SLC FAMILY 44)"/>
    <property type="match status" value="1"/>
</dbReference>
<feature type="transmembrane region" description="Helical" evidence="8">
    <location>
        <begin position="261"/>
        <end position="279"/>
    </location>
</feature>
<keyword evidence="5 8" id="KW-0812">Transmembrane</keyword>
<comment type="caution">
    <text evidence="9">The sequence shown here is derived from an EMBL/GenBank/DDBJ whole genome shotgun (WGS) entry which is preliminary data.</text>
</comment>
<keyword evidence="10" id="KW-1185">Reference proteome</keyword>
<dbReference type="EMBL" id="SBJO01000107">
    <property type="protein sequence ID" value="KAF9763052.1"/>
    <property type="molecule type" value="Genomic_DNA"/>
</dbReference>
<name>A0A9P6GZ83_9MICR</name>
<evidence type="ECO:0000313" key="9">
    <source>
        <dbReference type="EMBL" id="KAF9763052.1"/>
    </source>
</evidence>
<dbReference type="Proteomes" id="UP000740883">
    <property type="component" value="Unassembled WGS sequence"/>
</dbReference>
<evidence type="ECO:0000256" key="7">
    <source>
        <dbReference type="ARBA" id="ARBA00023136"/>
    </source>
</evidence>
<dbReference type="Pfam" id="PF04515">
    <property type="entry name" value="Choline_transpo"/>
    <property type="match status" value="1"/>
</dbReference>
<feature type="transmembrane region" description="Helical" evidence="8">
    <location>
        <begin position="171"/>
        <end position="194"/>
    </location>
</feature>